<reference evidence="1" key="1">
    <citation type="submission" date="2020-03" db="EMBL/GenBank/DDBJ databases">
        <title>The deep terrestrial virosphere.</title>
        <authorList>
            <person name="Holmfeldt K."/>
            <person name="Nilsson E."/>
            <person name="Simone D."/>
            <person name="Lopez-Fernandez M."/>
            <person name="Wu X."/>
            <person name="de Brujin I."/>
            <person name="Lundin D."/>
            <person name="Andersson A."/>
            <person name="Bertilsson S."/>
            <person name="Dopson M."/>
        </authorList>
    </citation>
    <scope>NUCLEOTIDE SEQUENCE</scope>
    <source>
        <strain evidence="1">MM171B01125</strain>
    </source>
</reference>
<organism evidence="1">
    <name type="scientific">viral metagenome</name>
    <dbReference type="NCBI Taxonomy" id="1070528"/>
    <lineage>
        <taxon>unclassified sequences</taxon>
        <taxon>metagenomes</taxon>
        <taxon>organismal metagenomes</taxon>
    </lineage>
</organism>
<name>A0A6M3M469_9ZZZZ</name>
<gene>
    <name evidence="1" type="ORF">MM171B01125_0005</name>
</gene>
<accession>A0A6M3M469</accession>
<evidence type="ECO:0000313" key="1">
    <source>
        <dbReference type="EMBL" id="QJB02641.1"/>
    </source>
</evidence>
<dbReference type="AlphaFoldDB" id="A0A6M3M469"/>
<dbReference type="EMBL" id="MT143798">
    <property type="protein sequence ID" value="QJB02641.1"/>
    <property type="molecule type" value="Genomic_DNA"/>
</dbReference>
<protein>
    <submittedName>
        <fullName evidence="1">Uncharacterized protein</fullName>
    </submittedName>
</protein>
<sequence length="111" mass="13171">MNKEIFDKYYRNILQKAAKKRAEKETEYFSTFDVMANFRRIAKFRDNPLPVVIMDLGAKPIQSISDMVNDQFKRDHLADESITLAEWDEKFVDSLNYLLKLYASIREIINE</sequence>
<proteinExistence type="predicted"/>